<reference evidence="2" key="1">
    <citation type="submission" date="2020-07" db="EMBL/GenBank/DDBJ databases">
        <title>Genome sequence and genetic diversity analysis of an under-domesticated orphan crop, white fonio (Digitaria exilis).</title>
        <authorList>
            <person name="Bennetzen J.L."/>
            <person name="Chen S."/>
            <person name="Ma X."/>
            <person name="Wang X."/>
            <person name="Yssel A.E.J."/>
            <person name="Chaluvadi S.R."/>
            <person name="Johnson M."/>
            <person name="Gangashetty P."/>
            <person name="Hamidou F."/>
            <person name="Sanogo M.D."/>
            <person name="Zwaenepoel A."/>
            <person name="Wallace J."/>
            <person name="Van De Peer Y."/>
            <person name="Van Deynze A."/>
        </authorList>
    </citation>
    <scope>NUCLEOTIDE SEQUENCE</scope>
    <source>
        <tissue evidence="2">Leaves</tissue>
    </source>
</reference>
<evidence type="ECO:0000256" key="1">
    <source>
        <dbReference type="SAM" id="MobiDB-lite"/>
    </source>
</evidence>
<proteinExistence type="predicted"/>
<dbReference type="Proteomes" id="UP000636709">
    <property type="component" value="Unassembled WGS sequence"/>
</dbReference>
<comment type="caution">
    <text evidence="2">The sequence shown here is derived from an EMBL/GenBank/DDBJ whole genome shotgun (WGS) entry which is preliminary data.</text>
</comment>
<dbReference type="OrthoDB" id="678544at2759"/>
<sequence>MRNSFREEPFTSSGADTGTENPVEGRLQNKPANPSSHRKESHTESLAETISRPIKKKSRFLAGPDPYPARKVHEEHPNQADKVEDRFPNGTDAPCGDVLPGSVSTSSKKRWGHAPENLMEPRKEAGRPVLTPSAGMCTCHVLKEQIHSPFSSDRTILGSMCKMIPVEMANTVNRWFTTGTNAHQIQGLLYWKNSSNATSGPLAMKRSAKRYLTENQLDTNLFCHEKQKVRQFLAAKKARKSSTVHRARGEMELEEDYDKECPDKQQQDESMMDTRDQPNKETQCTQLGSNSVERQVGSEKCRRYCGAISVSKKAQHKLLSKSSPVCVSKQGQQPMFTKEQVQEMINQAQQGLNEAWEKKFLSLERKIPIISSLHVVPDVT</sequence>
<dbReference type="AlphaFoldDB" id="A0A835AWX0"/>
<feature type="compositionally biased region" description="Basic and acidic residues" evidence="1">
    <location>
        <begin position="71"/>
        <end position="87"/>
    </location>
</feature>
<evidence type="ECO:0000313" key="2">
    <source>
        <dbReference type="EMBL" id="KAF8670291.1"/>
    </source>
</evidence>
<accession>A0A835AWX0</accession>
<feature type="region of interest" description="Disordered" evidence="1">
    <location>
        <begin position="1"/>
        <end position="112"/>
    </location>
</feature>
<protein>
    <submittedName>
        <fullName evidence="2">Uncharacterized protein</fullName>
    </submittedName>
</protein>
<feature type="region of interest" description="Disordered" evidence="1">
    <location>
        <begin position="243"/>
        <end position="283"/>
    </location>
</feature>
<dbReference type="PANTHER" id="PTHR33411">
    <property type="entry name" value="OS08G0392500 PROTEIN"/>
    <property type="match status" value="1"/>
</dbReference>
<feature type="compositionally biased region" description="Basic and acidic residues" evidence="1">
    <location>
        <begin position="259"/>
        <end position="279"/>
    </location>
</feature>
<feature type="compositionally biased region" description="Polar residues" evidence="1">
    <location>
        <begin position="10"/>
        <end position="20"/>
    </location>
</feature>
<name>A0A835AWX0_9POAL</name>
<organism evidence="2 3">
    <name type="scientific">Digitaria exilis</name>
    <dbReference type="NCBI Taxonomy" id="1010633"/>
    <lineage>
        <taxon>Eukaryota</taxon>
        <taxon>Viridiplantae</taxon>
        <taxon>Streptophyta</taxon>
        <taxon>Embryophyta</taxon>
        <taxon>Tracheophyta</taxon>
        <taxon>Spermatophyta</taxon>
        <taxon>Magnoliopsida</taxon>
        <taxon>Liliopsida</taxon>
        <taxon>Poales</taxon>
        <taxon>Poaceae</taxon>
        <taxon>PACMAD clade</taxon>
        <taxon>Panicoideae</taxon>
        <taxon>Panicodae</taxon>
        <taxon>Paniceae</taxon>
        <taxon>Anthephorinae</taxon>
        <taxon>Digitaria</taxon>
    </lineage>
</organism>
<evidence type="ECO:0000313" key="3">
    <source>
        <dbReference type="Proteomes" id="UP000636709"/>
    </source>
</evidence>
<gene>
    <name evidence="2" type="ORF">HU200_050832</name>
</gene>
<dbReference type="PANTHER" id="PTHR33411:SF5">
    <property type="entry name" value="OS04G0610200 PROTEIN"/>
    <property type="match status" value="1"/>
</dbReference>
<dbReference type="EMBL" id="JACEFO010002261">
    <property type="protein sequence ID" value="KAF8670291.1"/>
    <property type="molecule type" value="Genomic_DNA"/>
</dbReference>
<keyword evidence="3" id="KW-1185">Reference proteome</keyword>